<feature type="compositionally biased region" description="Basic and acidic residues" evidence="1">
    <location>
        <begin position="28"/>
        <end position="41"/>
    </location>
</feature>
<dbReference type="EMBL" id="JAWWNJ010000124">
    <property type="protein sequence ID" value="KAK6988296.1"/>
    <property type="molecule type" value="Genomic_DNA"/>
</dbReference>
<name>A0AAV9ZQF2_9AGAR</name>
<feature type="region of interest" description="Disordered" evidence="1">
    <location>
        <begin position="1"/>
        <end position="55"/>
    </location>
</feature>
<reference evidence="2 3" key="1">
    <citation type="journal article" date="2024" name="J Genomics">
        <title>Draft genome sequencing and assembly of Favolaschia claudopus CIRM-BRFM 2984 isolated from oak limbs.</title>
        <authorList>
            <person name="Navarro D."/>
            <person name="Drula E."/>
            <person name="Chaduli D."/>
            <person name="Cazenave R."/>
            <person name="Ahrendt S."/>
            <person name="Wang J."/>
            <person name="Lipzen A."/>
            <person name="Daum C."/>
            <person name="Barry K."/>
            <person name="Grigoriev I.V."/>
            <person name="Favel A."/>
            <person name="Rosso M.N."/>
            <person name="Martin F."/>
        </authorList>
    </citation>
    <scope>NUCLEOTIDE SEQUENCE [LARGE SCALE GENOMIC DNA]</scope>
    <source>
        <strain evidence="2 3">CIRM-BRFM 2984</strain>
    </source>
</reference>
<proteinExistence type="predicted"/>
<accession>A0AAV9ZQF2</accession>
<feature type="compositionally biased region" description="Basic residues" evidence="1">
    <location>
        <begin position="1"/>
        <end position="22"/>
    </location>
</feature>
<sequence>HEPSRRRRAPRVQRAVVRRRGHAIQQEKNPRGLLRIDDKDPAQSPPATRQTRPAALARMKKYKFAVASDEGSRDAGKEAQDWNSNTWTEVVTEEWERIAGNQMAVMDGQQIAGGTVGLKAGVELGIDRRVKPMSSKPETVSNGSFYLHPFLQKCYPVGPLAREEQQYCYMFLRVFLHSSSVLPESGAGRNGCVIAKNYRLYHA</sequence>
<dbReference type="Proteomes" id="UP001362999">
    <property type="component" value="Unassembled WGS sequence"/>
</dbReference>
<keyword evidence="3" id="KW-1185">Reference proteome</keyword>
<feature type="non-terminal residue" evidence="2">
    <location>
        <position position="1"/>
    </location>
</feature>
<gene>
    <name evidence="2" type="ORF">R3P38DRAFT_3444422</name>
</gene>
<protein>
    <submittedName>
        <fullName evidence="2">Uncharacterized protein</fullName>
    </submittedName>
</protein>
<evidence type="ECO:0000313" key="2">
    <source>
        <dbReference type="EMBL" id="KAK6988296.1"/>
    </source>
</evidence>
<evidence type="ECO:0000256" key="1">
    <source>
        <dbReference type="SAM" id="MobiDB-lite"/>
    </source>
</evidence>
<organism evidence="2 3">
    <name type="scientific">Favolaschia claudopus</name>
    <dbReference type="NCBI Taxonomy" id="2862362"/>
    <lineage>
        <taxon>Eukaryota</taxon>
        <taxon>Fungi</taxon>
        <taxon>Dikarya</taxon>
        <taxon>Basidiomycota</taxon>
        <taxon>Agaricomycotina</taxon>
        <taxon>Agaricomycetes</taxon>
        <taxon>Agaricomycetidae</taxon>
        <taxon>Agaricales</taxon>
        <taxon>Marasmiineae</taxon>
        <taxon>Mycenaceae</taxon>
        <taxon>Favolaschia</taxon>
    </lineage>
</organism>
<comment type="caution">
    <text evidence="2">The sequence shown here is derived from an EMBL/GenBank/DDBJ whole genome shotgun (WGS) entry which is preliminary data.</text>
</comment>
<dbReference type="AlphaFoldDB" id="A0AAV9ZQF2"/>
<evidence type="ECO:0000313" key="3">
    <source>
        <dbReference type="Proteomes" id="UP001362999"/>
    </source>
</evidence>